<feature type="binding site" evidence="2">
    <location>
        <position position="188"/>
    </location>
    <ligand>
        <name>Fe cation</name>
        <dbReference type="ChEBI" id="CHEBI:24875"/>
    </ligand>
</feature>
<dbReference type="Proteomes" id="UP000231474">
    <property type="component" value="Unassembled WGS sequence"/>
</dbReference>
<dbReference type="Pfam" id="PF01327">
    <property type="entry name" value="Pep_deformylase"/>
    <property type="match status" value="1"/>
</dbReference>
<dbReference type="SUPFAM" id="SSF56420">
    <property type="entry name" value="Peptide deformylase"/>
    <property type="match status" value="1"/>
</dbReference>
<feature type="active site" evidence="2">
    <location>
        <position position="185"/>
    </location>
</feature>
<dbReference type="InterPro" id="IPR036821">
    <property type="entry name" value="Peptide_deformylase_sf"/>
</dbReference>
<evidence type="ECO:0000313" key="4">
    <source>
        <dbReference type="Proteomes" id="UP000231474"/>
    </source>
</evidence>
<dbReference type="AlphaFoldDB" id="A0A2M8L2V5"/>
<comment type="similarity">
    <text evidence="1 2">Belongs to the polypeptide deformylase family.</text>
</comment>
<dbReference type="InterPro" id="IPR023635">
    <property type="entry name" value="Peptide_deformylase"/>
</dbReference>
<feature type="binding site" evidence="2">
    <location>
        <position position="184"/>
    </location>
    <ligand>
        <name>Fe cation</name>
        <dbReference type="ChEBI" id="CHEBI:24875"/>
    </ligand>
</feature>
<keyword evidence="2" id="KW-0479">Metal-binding</keyword>
<dbReference type="HAMAP" id="MF_00163">
    <property type="entry name" value="Pep_deformylase"/>
    <property type="match status" value="1"/>
</dbReference>
<keyword evidence="2" id="KW-0408">Iron</keyword>
<keyword evidence="2" id="KW-0378">Hydrolase</keyword>
<evidence type="ECO:0000256" key="1">
    <source>
        <dbReference type="ARBA" id="ARBA00010759"/>
    </source>
</evidence>
<dbReference type="PANTHER" id="PTHR10458">
    <property type="entry name" value="PEPTIDE DEFORMYLASE"/>
    <property type="match status" value="1"/>
</dbReference>
<name>A0A2M8L2V5_9BACT</name>
<dbReference type="EMBL" id="PFEK01000066">
    <property type="protein sequence ID" value="PJE67260.1"/>
    <property type="molecule type" value="Genomic_DNA"/>
</dbReference>
<comment type="caution">
    <text evidence="3">The sequence shown here is derived from an EMBL/GenBank/DDBJ whole genome shotgun (WGS) entry which is preliminary data.</text>
</comment>
<comment type="catalytic activity">
    <reaction evidence="2">
        <text>N-terminal N-formyl-L-methionyl-[peptide] + H2O = N-terminal L-methionyl-[peptide] + formate</text>
        <dbReference type="Rhea" id="RHEA:24420"/>
        <dbReference type="Rhea" id="RHEA-COMP:10639"/>
        <dbReference type="Rhea" id="RHEA-COMP:10640"/>
        <dbReference type="ChEBI" id="CHEBI:15377"/>
        <dbReference type="ChEBI" id="CHEBI:15740"/>
        <dbReference type="ChEBI" id="CHEBI:49298"/>
        <dbReference type="ChEBI" id="CHEBI:64731"/>
        <dbReference type="EC" id="3.5.1.88"/>
    </reaction>
</comment>
<organism evidence="3 4">
    <name type="scientific">Candidatus Shapirobacteria bacterium CG10_big_fil_rev_8_21_14_0_10_40_9</name>
    <dbReference type="NCBI Taxonomy" id="1974888"/>
    <lineage>
        <taxon>Bacteria</taxon>
        <taxon>Candidatus Shapironibacteriota</taxon>
    </lineage>
</organism>
<comment type="function">
    <text evidence="2">Removes the formyl group from the N-terminal Met of newly synthesized proteins. Requires at least a dipeptide for an efficient rate of reaction. N-terminal L-methionine is a prerequisite for activity but the enzyme has broad specificity at other positions.</text>
</comment>
<reference evidence="4" key="1">
    <citation type="submission" date="2017-09" db="EMBL/GenBank/DDBJ databases">
        <title>Depth-based differentiation of microbial function through sediment-hosted aquifers and enrichment of novel symbionts in the deep terrestrial subsurface.</title>
        <authorList>
            <person name="Probst A.J."/>
            <person name="Ladd B."/>
            <person name="Jarett J.K."/>
            <person name="Geller-Mcgrath D.E."/>
            <person name="Sieber C.M.K."/>
            <person name="Emerson J.B."/>
            <person name="Anantharaman K."/>
            <person name="Thomas B.C."/>
            <person name="Malmstrom R."/>
            <person name="Stieglmeier M."/>
            <person name="Klingl A."/>
            <person name="Woyke T."/>
            <person name="Ryan C.M."/>
            <person name="Banfield J.F."/>
        </authorList>
    </citation>
    <scope>NUCLEOTIDE SEQUENCE [LARGE SCALE GENOMIC DNA]</scope>
</reference>
<dbReference type="EC" id="3.5.1.88" evidence="2"/>
<dbReference type="GO" id="GO:0006412">
    <property type="term" value="P:translation"/>
    <property type="evidence" value="ECO:0007669"/>
    <property type="project" value="UniProtKB-UniRule"/>
</dbReference>
<keyword evidence="2" id="KW-0648">Protein biosynthesis</keyword>
<protein>
    <recommendedName>
        <fullName evidence="2">Peptide deformylase</fullName>
        <shortName evidence="2">PDF</shortName>
        <ecNumber evidence="2">3.5.1.88</ecNumber>
    </recommendedName>
    <alternativeName>
        <fullName evidence="2">Polypeptide deformylase</fullName>
    </alternativeName>
</protein>
<accession>A0A2M8L2V5</accession>
<sequence length="242" mass="28066">MTGLWAKIFRGRKMTRSLVFATLVIFAILKESDIICEMNEKFVSPDNPVLVQIAQPIAKEKINSPETKEIIEKMLNIAYGEQQDRNRPLLVGLAAPQIGISKRIILVDVAADGKGSVGDLRVYINPEIIWKSEEKNEWYEGCFSTSRVCGIVSRPTSIRIKAFTQNGKEVEEEHTGYTARIFQHEIDHLNGIEFVSHITDDNKLHWVEKEEFPQYRNQEAWRDWPRKCPREKWERIKGIRKD</sequence>
<evidence type="ECO:0000313" key="3">
    <source>
        <dbReference type="EMBL" id="PJE67260.1"/>
    </source>
</evidence>
<evidence type="ECO:0000256" key="2">
    <source>
        <dbReference type="HAMAP-Rule" id="MF_00163"/>
    </source>
</evidence>
<dbReference type="PANTHER" id="PTHR10458:SF22">
    <property type="entry name" value="PEPTIDE DEFORMYLASE"/>
    <property type="match status" value="1"/>
</dbReference>
<dbReference type="GO" id="GO:0042586">
    <property type="term" value="F:peptide deformylase activity"/>
    <property type="evidence" value="ECO:0007669"/>
    <property type="project" value="UniProtKB-UniRule"/>
</dbReference>
<dbReference type="NCBIfam" id="TIGR00079">
    <property type="entry name" value="pept_deformyl"/>
    <property type="match status" value="1"/>
</dbReference>
<comment type="cofactor">
    <cofactor evidence="2">
        <name>Fe(2+)</name>
        <dbReference type="ChEBI" id="CHEBI:29033"/>
    </cofactor>
    <text evidence="2">Binds 1 Fe(2+) ion.</text>
</comment>
<feature type="binding site" evidence="2">
    <location>
        <position position="142"/>
    </location>
    <ligand>
        <name>Fe cation</name>
        <dbReference type="ChEBI" id="CHEBI:24875"/>
    </ligand>
</feature>
<dbReference type="Gene3D" id="3.90.45.10">
    <property type="entry name" value="Peptide deformylase"/>
    <property type="match status" value="1"/>
</dbReference>
<dbReference type="CDD" id="cd00487">
    <property type="entry name" value="Pep_deformylase"/>
    <property type="match status" value="1"/>
</dbReference>
<proteinExistence type="inferred from homology"/>
<dbReference type="GO" id="GO:0046872">
    <property type="term" value="F:metal ion binding"/>
    <property type="evidence" value="ECO:0007669"/>
    <property type="project" value="UniProtKB-KW"/>
</dbReference>
<gene>
    <name evidence="2 3" type="primary">def</name>
    <name evidence="3" type="ORF">COU95_03465</name>
</gene>
<dbReference type="PRINTS" id="PR01576">
    <property type="entry name" value="PDEFORMYLASE"/>
</dbReference>